<protein>
    <submittedName>
        <fullName evidence="1">Uncharacterized protein</fullName>
    </submittedName>
</protein>
<comment type="caution">
    <text evidence="1">The sequence shown here is derived from an EMBL/GenBank/DDBJ whole genome shotgun (WGS) entry which is preliminary data.</text>
</comment>
<sequence>MAIKDVLTDFEGDDFVPPRIIRATRSFNGQGTSLYYYIYGKDSDGFVAGLKLDFFQEVRFTNFKKPHPTTKYERYFDKFIAGWSCNHEDVLQSFTSSNSATKVQLDKMARHWEISVERFINTLLVAYMLLWDAKDDNWLDGSDWNGGDFTGSLPSPKR</sequence>
<accession>A0ABR8K5V9</accession>
<gene>
    <name evidence="1" type="ORF">H6H03_13160</name>
</gene>
<dbReference type="RefSeq" id="WP_190955509.1">
    <property type="nucleotide sequence ID" value="NZ_JACJTU010000010.1"/>
</dbReference>
<organism evidence="1 2">
    <name type="scientific">Nostoc paludosum FACHB-159</name>
    <dbReference type="NCBI Taxonomy" id="2692908"/>
    <lineage>
        <taxon>Bacteria</taxon>
        <taxon>Bacillati</taxon>
        <taxon>Cyanobacteriota</taxon>
        <taxon>Cyanophyceae</taxon>
        <taxon>Nostocales</taxon>
        <taxon>Nostocaceae</taxon>
        <taxon>Nostoc</taxon>
    </lineage>
</organism>
<evidence type="ECO:0000313" key="1">
    <source>
        <dbReference type="EMBL" id="MBD2734825.1"/>
    </source>
</evidence>
<name>A0ABR8K5V9_9NOSO</name>
<proteinExistence type="predicted"/>
<keyword evidence="2" id="KW-1185">Reference proteome</keyword>
<dbReference type="Proteomes" id="UP000637383">
    <property type="component" value="Unassembled WGS sequence"/>
</dbReference>
<reference evidence="1 2" key="1">
    <citation type="journal article" date="2020" name="ISME J.">
        <title>Comparative genomics reveals insights into cyanobacterial evolution and habitat adaptation.</title>
        <authorList>
            <person name="Chen M.Y."/>
            <person name="Teng W.K."/>
            <person name="Zhao L."/>
            <person name="Hu C.X."/>
            <person name="Zhou Y.K."/>
            <person name="Han B.P."/>
            <person name="Song L.R."/>
            <person name="Shu W.S."/>
        </authorList>
    </citation>
    <scope>NUCLEOTIDE SEQUENCE [LARGE SCALE GENOMIC DNA]</scope>
    <source>
        <strain evidence="1 2">FACHB-159</strain>
    </source>
</reference>
<evidence type="ECO:0000313" key="2">
    <source>
        <dbReference type="Proteomes" id="UP000637383"/>
    </source>
</evidence>
<dbReference type="EMBL" id="JACJTU010000010">
    <property type="protein sequence ID" value="MBD2734825.1"/>
    <property type="molecule type" value="Genomic_DNA"/>
</dbReference>